<dbReference type="GO" id="GO:0045444">
    <property type="term" value="P:fat cell differentiation"/>
    <property type="evidence" value="ECO:0007669"/>
    <property type="project" value="Ensembl"/>
</dbReference>
<dbReference type="SUPFAM" id="SSF57501">
    <property type="entry name" value="Cystine-knot cytokines"/>
    <property type="match status" value="1"/>
</dbReference>
<evidence type="ECO:0000313" key="16">
    <source>
        <dbReference type="Ensembl" id="ENSAPLP00000022491.1"/>
    </source>
</evidence>
<dbReference type="PROSITE" id="PS00250">
    <property type="entry name" value="TGF_BETA_1"/>
    <property type="match status" value="1"/>
</dbReference>
<feature type="chain" id="PRO_5019860662" description="Growth/differentiation factor 10" evidence="14">
    <location>
        <begin position="23"/>
        <end position="515"/>
    </location>
</feature>
<proteinExistence type="inferred from homology"/>
<dbReference type="Ensembl" id="ENSAPLT00000033202.1">
    <property type="protein sequence ID" value="ENSAPLP00000022491.1"/>
    <property type="gene ID" value="ENSAPLG00000029019.1"/>
</dbReference>
<keyword evidence="8" id="KW-1015">Disulfide bond</keyword>
<feature type="signal peptide" evidence="14">
    <location>
        <begin position="1"/>
        <end position="22"/>
    </location>
</feature>
<keyword evidence="9" id="KW-0325">Glycoprotein</keyword>
<keyword evidence="17" id="KW-1185">Reference proteome</keyword>
<keyword evidence="4" id="KW-0964">Secreted</keyword>
<keyword evidence="7 12" id="KW-0339">Growth factor</keyword>
<sequence length="515" mass="57790">MAGRLTCCCLLLWALRLPPAAGGSAAGRPPACPAGRAPRGGSPPPPPPALGGLAQDMVAVHMLKLYEKYNRHRSRPGDGNTVRSFKAKPEFLAQKPLYCFNLTSMQDSEMILAATFHFYADKRPRHRELFCKRSKNSSCRLLHLPPILRLNLIFQTIPQNSAYRLVKGNITVFIQRRGAWHAKDISHIIKESKQAAELILCAELDSGEKHQGFPEQVTSHLPYILVYANDLAISEPNSVAVTLQRYDPFPSSDGDQNLSPNASTDTRVRRDTYLSSSIQNNELPEVEYNNKYNKHDIWENAYKSLKPKGSRKDRRRKGQENTETLAKSQVLNFDEKTMKKARRKQWNEPRICSRRYMKVDFADIGWNEWIISPKSFDAYYCAGTCEFPMPKVVRPSNHATIQSIVKAVGIIPGIPEPCCVPDKMSSLSVLFLDENKNVVLKCQDMLMMCSTFTHLLYNHLSGAGAEQPSEVCEVVRRASCGAFLTQGTVQPSVPAYLIGAVLLMERTKHTLPSNE</sequence>
<reference evidence="16" key="2">
    <citation type="submission" date="2025-08" db="UniProtKB">
        <authorList>
            <consortium name="Ensembl"/>
        </authorList>
    </citation>
    <scope>IDENTIFICATION</scope>
</reference>
<accession>A0A493T9C1</accession>
<feature type="compositionally biased region" description="Basic residues" evidence="13">
    <location>
        <begin position="305"/>
        <end position="317"/>
    </location>
</feature>
<dbReference type="Gene3D" id="2.10.90.10">
    <property type="entry name" value="Cystine-knot cytokines"/>
    <property type="match status" value="1"/>
</dbReference>
<dbReference type="Pfam" id="PF00019">
    <property type="entry name" value="TGF_beta"/>
    <property type="match status" value="1"/>
</dbReference>
<organism evidence="16 17">
    <name type="scientific">Anas platyrhynchos platyrhynchos</name>
    <name type="common">Northern mallard</name>
    <dbReference type="NCBI Taxonomy" id="8840"/>
    <lineage>
        <taxon>Eukaryota</taxon>
        <taxon>Metazoa</taxon>
        <taxon>Chordata</taxon>
        <taxon>Craniata</taxon>
        <taxon>Vertebrata</taxon>
        <taxon>Euteleostomi</taxon>
        <taxon>Archelosauria</taxon>
        <taxon>Archosauria</taxon>
        <taxon>Dinosauria</taxon>
        <taxon>Saurischia</taxon>
        <taxon>Theropoda</taxon>
        <taxon>Coelurosauria</taxon>
        <taxon>Aves</taxon>
        <taxon>Neognathae</taxon>
        <taxon>Galloanserae</taxon>
        <taxon>Anseriformes</taxon>
        <taxon>Anatidae</taxon>
        <taxon>Anatinae</taxon>
        <taxon>Anas</taxon>
    </lineage>
</organism>
<dbReference type="GeneTree" id="ENSGT00940000157214"/>
<evidence type="ECO:0000259" key="15">
    <source>
        <dbReference type="PROSITE" id="PS51362"/>
    </source>
</evidence>
<evidence type="ECO:0000256" key="2">
    <source>
        <dbReference type="ARBA" id="ARBA00006656"/>
    </source>
</evidence>
<feature type="domain" description="TGF-beta family profile" evidence="15">
    <location>
        <begin position="342"/>
        <end position="453"/>
    </location>
</feature>
<evidence type="ECO:0000256" key="12">
    <source>
        <dbReference type="RuleBase" id="RU000354"/>
    </source>
</evidence>
<dbReference type="STRING" id="8840.ENSAPLP00000022491"/>
<dbReference type="OMA" id="VHMLKLY"/>
<dbReference type="AlphaFoldDB" id="A0A493T9C1"/>
<feature type="region of interest" description="Disordered" evidence="13">
    <location>
        <begin position="26"/>
        <end position="51"/>
    </location>
</feature>
<dbReference type="FunFam" id="2.10.90.10:FF:000008">
    <property type="entry name" value="Bone morphogenetic protein 3"/>
    <property type="match status" value="1"/>
</dbReference>
<protein>
    <recommendedName>
        <fullName evidence="10">Growth/differentiation factor 10</fullName>
    </recommendedName>
    <alternativeName>
        <fullName evidence="11">Bone morphogenetic protein 3B</fullName>
    </alternativeName>
</protein>
<feature type="compositionally biased region" description="Polar residues" evidence="13">
    <location>
        <begin position="253"/>
        <end position="265"/>
    </location>
</feature>
<feature type="region of interest" description="Disordered" evidence="13">
    <location>
        <begin position="305"/>
        <end position="324"/>
    </location>
</feature>
<name>A0A493T9C1_ANAPP</name>
<evidence type="ECO:0000256" key="7">
    <source>
        <dbReference type="ARBA" id="ARBA00023030"/>
    </source>
</evidence>
<dbReference type="InterPro" id="IPR017948">
    <property type="entry name" value="TGFb_CS"/>
</dbReference>
<dbReference type="GO" id="GO:0005615">
    <property type="term" value="C:extracellular space"/>
    <property type="evidence" value="ECO:0007669"/>
    <property type="project" value="UniProtKB-KW"/>
</dbReference>
<evidence type="ECO:0000256" key="3">
    <source>
        <dbReference type="ARBA" id="ARBA00022514"/>
    </source>
</evidence>
<dbReference type="PANTHER" id="PTHR11848">
    <property type="entry name" value="TGF-BETA FAMILY"/>
    <property type="match status" value="1"/>
</dbReference>
<dbReference type="GO" id="GO:0030279">
    <property type="term" value="P:negative regulation of ossification"/>
    <property type="evidence" value="ECO:0007669"/>
    <property type="project" value="Ensembl"/>
</dbReference>
<evidence type="ECO:0000256" key="14">
    <source>
        <dbReference type="SAM" id="SignalP"/>
    </source>
</evidence>
<dbReference type="InterPro" id="IPR015615">
    <property type="entry name" value="TGF-beta-rel"/>
</dbReference>
<comment type="subcellular location">
    <subcellularLocation>
        <location evidence="1">Secreted</location>
    </subcellularLocation>
</comment>
<evidence type="ECO:0000256" key="9">
    <source>
        <dbReference type="ARBA" id="ARBA00023180"/>
    </source>
</evidence>
<dbReference type="GO" id="GO:0005125">
    <property type="term" value="F:cytokine activity"/>
    <property type="evidence" value="ECO:0007669"/>
    <property type="project" value="UniProtKB-KW"/>
</dbReference>
<dbReference type="PROSITE" id="PS51362">
    <property type="entry name" value="TGF_BETA_2"/>
    <property type="match status" value="1"/>
</dbReference>
<reference evidence="16 17" key="1">
    <citation type="submission" date="2017-10" db="EMBL/GenBank/DDBJ databases">
        <title>A new Pekin duck reference genome.</title>
        <authorList>
            <person name="Hou Z.-C."/>
            <person name="Zhou Z.-K."/>
            <person name="Zhu F."/>
            <person name="Hou S.-S."/>
        </authorList>
    </citation>
    <scope>NUCLEOTIDE SEQUENCE [LARGE SCALE GENOMIC DNA]</scope>
</reference>
<dbReference type="InterPro" id="IPR001839">
    <property type="entry name" value="TGF-b_C"/>
</dbReference>
<evidence type="ECO:0000313" key="17">
    <source>
        <dbReference type="Proteomes" id="UP000016666"/>
    </source>
</evidence>
<evidence type="ECO:0000256" key="4">
    <source>
        <dbReference type="ARBA" id="ARBA00022525"/>
    </source>
</evidence>
<keyword evidence="5" id="KW-0165">Cleavage on pair of basic residues</keyword>
<dbReference type="Proteomes" id="UP000016666">
    <property type="component" value="Chromosome 6"/>
</dbReference>
<evidence type="ECO:0000256" key="11">
    <source>
        <dbReference type="ARBA" id="ARBA00042879"/>
    </source>
</evidence>
<comment type="similarity">
    <text evidence="2 12">Belongs to the TGF-beta family.</text>
</comment>
<reference evidence="16" key="3">
    <citation type="submission" date="2025-09" db="UniProtKB">
        <authorList>
            <consortium name="Ensembl"/>
        </authorList>
    </citation>
    <scope>IDENTIFICATION</scope>
</reference>
<feature type="region of interest" description="Disordered" evidence="13">
    <location>
        <begin position="249"/>
        <end position="268"/>
    </location>
</feature>
<evidence type="ECO:0000256" key="8">
    <source>
        <dbReference type="ARBA" id="ARBA00023157"/>
    </source>
</evidence>
<dbReference type="SMART" id="SM00204">
    <property type="entry name" value="TGFB"/>
    <property type="match status" value="1"/>
</dbReference>
<dbReference type="GO" id="GO:0045669">
    <property type="term" value="P:positive regulation of osteoblast differentiation"/>
    <property type="evidence" value="ECO:0007669"/>
    <property type="project" value="TreeGrafter"/>
</dbReference>
<evidence type="ECO:0000256" key="5">
    <source>
        <dbReference type="ARBA" id="ARBA00022685"/>
    </source>
</evidence>
<gene>
    <name evidence="16" type="primary">GDF10</name>
</gene>
<evidence type="ECO:0000256" key="1">
    <source>
        <dbReference type="ARBA" id="ARBA00004613"/>
    </source>
</evidence>
<dbReference type="InterPro" id="IPR029034">
    <property type="entry name" value="Cystine-knot_cytokine"/>
</dbReference>
<evidence type="ECO:0000256" key="13">
    <source>
        <dbReference type="SAM" id="MobiDB-lite"/>
    </source>
</evidence>
<keyword evidence="6 14" id="KW-0732">Signal</keyword>
<evidence type="ECO:0000256" key="6">
    <source>
        <dbReference type="ARBA" id="ARBA00022729"/>
    </source>
</evidence>
<evidence type="ECO:0000256" key="10">
    <source>
        <dbReference type="ARBA" id="ARBA00040122"/>
    </source>
</evidence>
<keyword evidence="3" id="KW-0202">Cytokine</keyword>
<dbReference type="GO" id="GO:0008083">
    <property type="term" value="F:growth factor activity"/>
    <property type="evidence" value="ECO:0007669"/>
    <property type="project" value="UniProtKB-KW"/>
</dbReference>
<feature type="compositionally biased region" description="Low complexity" evidence="13">
    <location>
        <begin position="26"/>
        <end position="40"/>
    </location>
</feature>
<dbReference type="PANTHER" id="PTHR11848:SF145">
    <property type="entry name" value="GROWTH_DIFFERENTIATION FACTOR 10"/>
    <property type="match status" value="1"/>
</dbReference>